<comment type="similarity">
    <text evidence="12">In the C-terminal section; belongs to the flavoprotein pyridine nucleotide cytochrome reductase family.</text>
</comment>
<comment type="subcellular location">
    <subcellularLocation>
        <location evidence="12">Endoplasmic reticulum membrane</location>
    </subcellularLocation>
</comment>
<evidence type="ECO:0000256" key="11">
    <source>
        <dbReference type="ARBA" id="ARBA00023136"/>
    </source>
</evidence>
<comment type="function">
    <text evidence="12">This enzyme is required for electron transfer from NADP to cytochrome P450.</text>
</comment>
<dbReference type="GO" id="GO:0050660">
    <property type="term" value="F:flavin adenine dinucleotide binding"/>
    <property type="evidence" value="ECO:0007669"/>
    <property type="project" value="TreeGrafter"/>
</dbReference>
<evidence type="ECO:0000259" key="14">
    <source>
        <dbReference type="PROSITE" id="PS50902"/>
    </source>
</evidence>
<evidence type="ECO:0000256" key="13">
    <source>
        <dbReference type="SAM" id="Phobius"/>
    </source>
</evidence>
<evidence type="ECO:0000256" key="7">
    <source>
        <dbReference type="ARBA" id="ARBA00022827"/>
    </source>
</evidence>
<evidence type="ECO:0000256" key="8">
    <source>
        <dbReference type="ARBA" id="ARBA00022857"/>
    </source>
</evidence>
<evidence type="ECO:0000256" key="1">
    <source>
        <dbReference type="ARBA" id="ARBA00001917"/>
    </source>
</evidence>
<dbReference type="PRINTS" id="PR00371">
    <property type="entry name" value="FPNCR"/>
</dbReference>
<sequence length="681" mass="78150">MATVMTMAVMDWLRTRLDLIDLIVLTIILLTTVCYSWKVWVKKTTNKFASTVIPSYTPLASSFDRQTSFVTRMKAEERKVTNVLIIYGSQTGTAEELAGRLSKDVQNYGQKALLLDPEEMNVDDFEKINEISGVLLILCMATYGEGDPTDNAQEFYQHILNTNLNLAGVNFAVFGLGNKTYGHFNEIAKYFDRRMEEFGATRIYTLGLGDDDGNLEEDFMRWRESFWSTVTNIFGWEIAETGSVRQYRLEIVKDFSVKLFIGEYGRLGSFEKQRPYRVMLLLIFRPFNQKNPFIATVSVNRELHGASSDRSCRHIEFVINERMRYEVGDHLGVFPTNDPVLVEELCRLLGADIDLRFSLVNLDEENLKKNPFPCPCTIRTAFTHYVDICAPVKSNVLKALASFTNAEREKERLLLLSTANEQGLKEYGNYIQKERRSIIDILRAFPTCKPPVDYVLELLPRLQPRYYSISSSSKYSHDSVAITVVVTKYMIGDRLIKGVCTNFLLQKGEGSKVPIFVRKSTMRLPHRLKTPVIMIGPGTGFAPFRGFLQERSWQKEQGQDIGPMILYYGCRHPEQDYIYGEELQKFIKDGVLSELHTAFSRVTAKKIYVQDKIWENRNAIWKAVEDGANICVCGDARNMARDVQNAFIRIFMEIGGKTETEAQKFQKDLEKKRCYQTDVWS</sequence>
<comment type="cofactor">
    <cofactor evidence="2">
        <name>FAD</name>
        <dbReference type="ChEBI" id="CHEBI:57692"/>
    </cofactor>
</comment>
<dbReference type="PANTHER" id="PTHR19384">
    <property type="entry name" value="NITRIC OXIDE SYNTHASE-RELATED"/>
    <property type="match status" value="1"/>
</dbReference>
<keyword evidence="6 12" id="KW-0256">Endoplasmic reticulum</keyword>
<dbReference type="GO" id="GO:0003958">
    <property type="term" value="F:NADPH-hemoprotein reductase activity"/>
    <property type="evidence" value="ECO:0007669"/>
    <property type="project" value="UniProtKB-EC"/>
</dbReference>
<keyword evidence="3" id="KW-0285">Flavoprotein</keyword>
<keyword evidence="5 13" id="KW-0812">Transmembrane</keyword>
<dbReference type="InterPro" id="IPR023208">
    <property type="entry name" value="P450R"/>
</dbReference>
<dbReference type="GO" id="GO:0010181">
    <property type="term" value="F:FMN binding"/>
    <property type="evidence" value="ECO:0007669"/>
    <property type="project" value="InterPro"/>
</dbReference>
<dbReference type="FunFam" id="3.40.50.80:FF:000001">
    <property type="entry name" value="NADPH--cytochrome P450 reductase 1"/>
    <property type="match status" value="1"/>
</dbReference>
<dbReference type="InterPro" id="IPR003097">
    <property type="entry name" value="CysJ-like_FAD-binding"/>
</dbReference>
<dbReference type="InterPro" id="IPR001433">
    <property type="entry name" value="OxRdtase_FAD/NAD-bd"/>
</dbReference>
<dbReference type="CDD" id="cd06204">
    <property type="entry name" value="CYPOR"/>
    <property type="match status" value="1"/>
</dbReference>
<evidence type="ECO:0000313" key="17">
    <source>
        <dbReference type="WBParaSite" id="EEL_0000705201-mRNA-1"/>
    </source>
</evidence>
<dbReference type="Proteomes" id="UP000050640">
    <property type="component" value="Unplaced"/>
</dbReference>
<evidence type="ECO:0000256" key="12">
    <source>
        <dbReference type="PIRNR" id="PIRNR000208"/>
    </source>
</evidence>
<evidence type="ECO:0000256" key="5">
    <source>
        <dbReference type="ARBA" id="ARBA00022692"/>
    </source>
</evidence>
<dbReference type="GO" id="GO:0005789">
    <property type="term" value="C:endoplasmic reticulum membrane"/>
    <property type="evidence" value="ECO:0007669"/>
    <property type="project" value="UniProtKB-SubCell"/>
</dbReference>
<keyword evidence="10 12" id="KW-0560">Oxidoreductase</keyword>
<dbReference type="InterPro" id="IPR001094">
    <property type="entry name" value="Flavdoxin-like"/>
</dbReference>
<dbReference type="Gene3D" id="1.20.990.10">
    <property type="entry name" value="NADPH-cytochrome p450 Reductase, Chain A, domain 3"/>
    <property type="match status" value="1"/>
</dbReference>
<evidence type="ECO:0000256" key="10">
    <source>
        <dbReference type="ARBA" id="ARBA00023002"/>
    </source>
</evidence>
<dbReference type="InterPro" id="IPR017927">
    <property type="entry name" value="FAD-bd_FR_type"/>
</dbReference>
<dbReference type="Pfam" id="PF00258">
    <property type="entry name" value="Flavodoxin_1"/>
    <property type="match status" value="1"/>
</dbReference>
<dbReference type="Gene3D" id="3.40.50.360">
    <property type="match status" value="1"/>
</dbReference>
<dbReference type="InterPro" id="IPR001709">
    <property type="entry name" value="Flavoprot_Pyr_Nucl_cyt_Rdtase"/>
</dbReference>
<dbReference type="GO" id="GO:0009725">
    <property type="term" value="P:response to hormone"/>
    <property type="evidence" value="ECO:0007669"/>
    <property type="project" value="TreeGrafter"/>
</dbReference>
<dbReference type="STRING" id="1147741.A0A0R3RXU1"/>
<comment type="cofactor">
    <cofactor evidence="1">
        <name>FMN</name>
        <dbReference type="ChEBI" id="CHEBI:58210"/>
    </cofactor>
</comment>
<dbReference type="SUPFAM" id="SSF52343">
    <property type="entry name" value="Ferredoxin reductase-like, C-terminal NADP-linked domain"/>
    <property type="match status" value="1"/>
</dbReference>
<dbReference type="Pfam" id="PF00175">
    <property type="entry name" value="NAD_binding_1"/>
    <property type="match status" value="1"/>
</dbReference>
<evidence type="ECO:0000256" key="4">
    <source>
        <dbReference type="ARBA" id="ARBA00022643"/>
    </source>
</evidence>
<dbReference type="PROSITE" id="PS51384">
    <property type="entry name" value="FAD_FR"/>
    <property type="match status" value="1"/>
</dbReference>
<reference evidence="17" key="1">
    <citation type="submission" date="2016-04" db="UniProtKB">
        <authorList>
            <consortium name="WormBaseParasite"/>
        </authorList>
    </citation>
    <scope>IDENTIFICATION</scope>
</reference>
<protein>
    <recommendedName>
        <fullName evidence="12">NADPH--cytochrome P450 reductase</fullName>
        <ecNumber evidence="12">1.6.2.4</ecNumber>
    </recommendedName>
</protein>
<evidence type="ECO:0000256" key="2">
    <source>
        <dbReference type="ARBA" id="ARBA00001974"/>
    </source>
</evidence>
<dbReference type="PRINTS" id="PR00369">
    <property type="entry name" value="FLAVODOXIN"/>
</dbReference>
<dbReference type="Gene3D" id="3.40.50.80">
    <property type="entry name" value="Nucleotide-binding domain of ferredoxin-NADP reductase (FNR) module"/>
    <property type="match status" value="1"/>
</dbReference>
<evidence type="ECO:0000259" key="15">
    <source>
        <dbReference type="PROSITE" id="PS51384"/>
    </source>
</evidence>
<dbReference type="PIRSF" id="PIRSF000208">
    <property type="entry name" value="P450R"/>
    <property type="match status" value="1"/>
</dbReference>
<keyword evidence="8 12" id="KW-0521">NADP</keyword>
<evidence type="ECO:0000256" key="6">
    <source>
        <dbReference type="ARBA" id="ARBA00022824"/>
    </source>
</evidence>
<evidence type="ECO:0000256" key="9">
    <source>
        <dbReference type="ARBA" id="ARBA00022989"/>
    </source>
</evidence>
<dbReference type="PANTHER" id="PTHR19384:SF17">
    <property type="entry name" value="NADPH--CYTOCHROME P450 REDUCTASE"/>
    <property type="match status" value="1"/>
</dbReference>
<accession>A0A0R3RXU1</accession>
<feature type="domain" description="FAD-binding FR-type" evidence="15">
    <location>
        <begin position="290"/>
        <end position="525"/>
    </location>
</feature>
<proteinExistence type="inferred from homology"/>
<dbReference type="InterPro" id="IPR029039">
    <property type="entry name" value="Flavoprotein-like_sf"/>
</dbReference>
<keyword evidence="16" id="KW-1185">Reference proteome</keyword>
<organism evidence="16 17">
    <name type="scientific">Elaeophora elaphi</name>
    <dbReference type="NCBI Taxonomy" id="1147741"/>
    <lineage>
        <taxon>Eukaryota</taxon>
        <taxon>Metazoa</taxon>
        <taxon>Ecdysozoa</taxon>
        <taxon>Nematoda</taxon>
        <taxon>Chromadorea</taxon>
        <taxon>Rhabditida</taxon>
        <taxon>Spirurina</taxon>
        <taxon>Spiruromorpha</taxon>
        <taxon>Filarioidea</taxon>
        <taxon>Onchocercidae</taxon>
        <taxon>Elaeophora</taxon>
    </lineage>
</organism>
<evidence type="ECO:0000256" key="3">
    <source>
        <dbReference type="ARBA" id="ARBA00022630"/>
    </source>
</evidence>
<feature type="domain" description="Flavodoxin-like" evidence="14">
    <location>
        <begin position="83"/>
        <end position="227"/>
    </location>
</feature>
<dbReference type="Pfam" id="PF00667">
    <property type="entry name" value="FAD_binding_1"/>
    <property type="match status" value="1"/>
</dbReference>
<dbReference type="InterPro" id="IPR017938">
    <property type="entry name" value="Riboflavin_synthase-like_b-brl"/>
</dbReference>
<feature type="transmembrane region" description="Helical" evidence="13">
    <location>
        <begin position="20"/>
        <end position="40"/>
    </location>
</feature>
<keyword evidence="7" id="KW-0274">FAD</keyword>
<dbReference type="AlphaFoldDB" id="A0A0R3RXU1"/>
<keyword evidence="11 12" id="KW-0472">Membrane</keyword>
<dbReference type="SUPFAM" id="SSF52218">
    <property type="entry name" value="Flavoproteins"/>
    <property type="match status" value="1"/>
</dbReference>
<dbReference type="Gene3D" id="2.40.30.10">
    <property type="entry name" value="Translation factors"/>
    <property type="match status" value="1"/>
</dbReference>
<evidence type="ECO:0000313" key="16">
    <source>
        <dbReference type="Proteomes" id="UP000050640"/>
    </source>
</evidence>
<name>A0A0R3RXU1_9BILA</name>
<keyword evidence="9 13" id="KW-1133">Transmembrane helix</keyword>
<dbReference type="WBParaSite" id="EEL_0000705201-mRNA-1">
    <property type="protein sequence ID" value="EEL_0000705201-mRNA-1"/>
    <property type="gene ID" value="EEL_0000705201"/>
</dbReference>
<dbReference type="SUPFAM" id="SSF63380">
    <property type="entry name" value="Riboflavin synthase domain-like"/>
    <property type="match status" value="1"/>
</dbReference>
<dbReference type="FunFam" id="1.20.990.10:FF:000001">
    <property type="entry name" value="NADPH--cytochrome P450 reductase"/>
    <property type="match status" value="1"/>
</dbReference>
<dbReference type="GO" id="GO:0005829">
    <property type="term" value="C:cytosol"/>
    <property type="evidence" value="ECO:0007669"/>
    <property type="project" value="TreeGrafter"/>
</dbReference>
<dbReference type="PROSITE" id="PS50902">
    <property type="entry name" value="FLAVODOXIN_LIKE"/>
    <property type="match status" value="1"/>
</dbReference>
<comment type="catalytic activity">
    <reaction evidence="12">
        <text>2 oxidized [cytochrome P450] + NADPH = 2 reduced [cytochrome P450] + NADP(+) + H(+)</text>
        <dbReference type="Rhea" id="RHEA:24040"/>
        <dbReference type="Rhea" id="RHEA-COMP:14627"/>
        <dbReference type="Rhea" id="RHEA-COMP:14628"/>
        <dbReference type="ChEBI" id="CHEBI:15378"/>
        <dbReference type="ChEBI" id="CHEBI:55376"/>
        <dbReference type="ChEBI" id="CHEBI:57783"/>
        <dbReference type="ChEBI" id="CHEBI:58349"/>
        <dbReference type="ChEBI" id="CHEBI:60344"/>
        <dbReference type="EC" id="1.6.2.4"/>
    </reaction>
</comment>
<dbReference type="EC" id="1.6.2.4" evidence="12"/>
<dbReference type="InterPro" id="IPR039261">
    <property type="entry name" value="FNR_nucleotide-bd"/>
</dbReference>
<dbReference type="InterPro" id="IPR023173">
    <property type="entry name" value="NADPH_Cyt_P450_Rdtase_alpha"/>
</dbReference>
<dbReference type="InterPro" id="IPR008254">
    <property type="entry name" value="Flavodoxin/NO_synth"/>
</dbReference>
<keyword evidence="4" id="KW-0288">FMN</keyword>